<dbReference type="PRINTS" id="PR00421">
    <property type="entry name" value="THIOREDOXIN"/>
</dbReference>
<dbReference type="InterPro" id="IPR005788">
    <property type="entry name" value="PDI_thioredoxin-like_dom"/>
</dbReference>
<dbReference type="Pfam" id="PF00085">
    <property type="entry name" value="Thioredoxin"/>
    <property type="match status" value="2"/>
</dbReference>
<dbReference type="NCBIfam" id="TIGR01126">
    <property type="entry name" value="pdi_dom"/>
    <property type="match status" value="1"/>
</dbReference>
<evidence type="ECO:0000256" key="7">
    <source>
        <dbReference type="ARBA" id="ARBA00022737"/>
    </source>
</evidence>
<organism evidence="17">
    <name type="scientific">Kwoniella pini CBS 10737</name>
    <dbReference type="NCBI Taxonomy" id="1296096"/>
    <lineage>
        <taxon>Eukaryota</taxon>
        <taxon>Fungi</taxon>
        <taxon>Dikarya</taxon>
        <taxon>Basidiomycota</taxon>
        <taxon>Agaricomycotina</taxon>
        <taxon>Tremellomycetes</taxon>
        <taxon>Tremellales</taxon>
        <taxon>Cryptococcaceae</taxon>
        <taxon>Kwoniella</taxon>
    </lineage>
</organism>
<keyword evidence="8" id="KW-0256">Endoplasmic reticulum</keyword>
<dbReference type="EMBL" id="CP144519">
    <property type="protein sequence ID" value="WWC66130.1"/>
    <property type="molecule type" value="Genomic_DNA"/>
</dbReference>
<keyword evidence="6 14" id="KW-0732">Signal</keyword>
<dbReference type="GO" id="GO:0003756">
    <property type="term" value="F:protein disulfide isomerase activity"/>
    <property type="evidence" value="ECO:0007669"/>
    <property type="project" value="UniProtKB-EC"/>
</dbReference>
<name>A0A1B9HSC2_9TREE</name>
<comment type="function">
    <text evidence="2">Participates in the folding of proteins containing disulfide bonds, may be involved in glycosylation, prolyl hydroxylation and triglyceride transfer.</text>
</comment>
<dbReference type="AlphaFoldDB" id="A0A1B9HSC2"/>
<feature type="disulfide bond" description="Redox-active" evidence="12">
    <location>
        <begin position="393"/>
        <end position="396"/>
    </location>
</feature>
<dbReference type="CDD" id="cd02981">
    <property type="entry name" value="PDI_b_family"/>
    <property type="match status" value="1"/>
</dbReference>
<dbReference type="InterPro" id="IPR017937">
    <property type="entry name" value="Thioredoxin_CS"/>
</dbReference>
<dbReference type="CDD" id="cd02961">
    <property type="entry name" value="PDI_a_family"/>
    <property type="match status" value="1"/>
</dbReference>
<dbReference type="KEGG" id="kpin:30176214"/>
<evidence type="ECO:0000256" key="4">
    <source>
        <dbReference type="ARBA" id="ARBA00006347"/>
    </source>
</evidence>
<evidence type="ECO:0000259" key="16">
    <source>
        <dbReference type="PROSITE" id="PS51352"/>
    </source>
</evidence>
<dbReference type="InterPro" id="IPR005792">
    <property type="entry name" value="Prot_disulphide_isomerase"/>
</dbReference>
<dbReference type="GO" id="GO:0005788">
    <property type="term" value="C:endoplasmic reticulum lumen"/>
    <property type="evidence" value="ECO:0007669"/>
    <property type="project" value="UniProtKB-SubCell"/>
</dbReference>
<dbReference type="PROSITE" id="PS51352">
    <property type="entry name" value="THIOREDOXIN_2"/>
    <property type="match status" value="2"/>
</dbReference>
<keyword evidence="9 12" id="KW-1015">Disulfide bond</keyword>
<evidence type="ECO:0000313" key="18">
    <source>
        <dbReference type="EMBL" id="WWC66130.1"/>
    </source>
</evidence>
<comment type="similarity">
    <text evidence="4 13">Belongs to the protein disulfide isomerase family.</text>
</comment>
<dbReference type="CDD" id="cd02995">
    <property type="entry name" value="PDI_a_PDI_a'_C"/>
    <property type="match status" value="1"/>
</dbReference>
<evidence type="ECO:0000313" key="17">
    <source>
        <dbReference type="EMBL" id="OCF46175.1"/>
    </source>
</evidence>
<evidence type="ECO:0000313" key="19">
    <source>
        <dbReference type="Proteomes" id="UP000094020"/>
    </source>
</evidence>
<dbReference type="EMBL" id="KV700119">
    <property type="protein sequence ID" value="OCF46175.1"/>
    <property type="molecule type" value="Genomic_DNA"/>
</dbReference>
<keyword evidence="11 12" id="KW-0676">Redox-active center</keyword>
<dbReference type="Pfam" id="PF13848">
    <property type="entry name" value="Thioredoxin_6"/>
    <property type="match status" value="1"/>
</dbReference>
<dbReference type="PANTHER" id="PTHR18929:SF132">
    <property type="entry name" value="PROTEIN DISULFIDE-ISOMERASE A3"/>
    <property type="match status" value="1"/>
</dbReference>
<feature type="compositionally biased region" description="Acidic residues" evidence="15">
    <location>
        <begin position="485"/>
        <end position="503"/>
    </location>
</feature>
<dbReference type="GeneID" id="30176214"/>
<evidence type="ECO:0000256" key="12">
    <source>
        <dbReference type="PIRSR" id="PIRSR605792-51"/>
    </source>
</evidence>
<reference evidence="17" key="1">
    <citation type="submission" date="2013-07" db="EMBL/GenBank/DDBJ databases">
        <title>The Genome Sequence of Cryptococcus pinus CBS10737.</title>
        <authorList>
            <consortium name="The Broad Institute Genome Sequencing Platform"/>
            <person name="Cuomo C."/>
            <person name="Litvintseva A."/>
            <person name="Chen Y."/>
            <person name="Heitman J."/>
            <person name="Sun S."/>
            <person name="Springer D."/>
            <person name="Dromer F."/>
            <person name="Young S.K."/>
            <person name="Zeng Q."/>
            <person name="Gargeya S."/>
            <person name="Fitzgerald M."/>
            <person name="Abouelleil A."/>
            <person name="Alvarado L."/>
            <person name="Berlin A.M."/>
            <person name="Chapman S.B."/>
            <person name="Dewar J."/>
            <person name="Goldberg J."/>
            <person name="Griggs A."/>
            <person name="Gujja S."/>
            <person name="Hansen M."/>
            <person name="Howarth C."/>
            <person name="Imamovic A."/>
            <person name="Larimer J."/>
            <person name="McCowan C."/>
            <person name="Murphy C."/>
            <person name="Pearson M."/>
            <person name="Priest M."/>
            <person name="Roberts A."/>
            <person name="Saif S."/>
            <person name="Shea T."/>
            <person name="Sykes S."/>
            <person name="Wortman J."/>
            <person name="Nusbaum C."/>
            <person name="Birren B."/>
        </authorList>
    </citation>
    <scope>NUCLEOTIDE SEQUENCE [LARGE SCALE GENOMIC DNA]</scope>
    <source>
        <strain evidence="17">CBS 10737</strain>
    </source>
</reference>
<dbReference type="InterPro" id="IPR013766">
    <property type="entry name" value="Thioredoxin_domain"/>
</dbReference>
<evidence type="ECO:0000256" key="10">
    <source>
        <dbReference type="ARBA" id="ARBA00023235"/>
    </source>
</evidence>
<dbReference type="GO" id="GO:0034976">
    <property type="term" value="P:response to endoplasmic reticulum stress"/>
    <property type="evidence" value="ECO:0007669"/>
    <property type="project" value="TreeGrafter"/>
</dbReference>
<evidence type="ECO:0000256" key="9">
    <source>
        <dbReference type="ARBA" id="ARBA00023157"/>
    </source>
</evidence>
<feature type="domain" description="Thioredoxin" evidence="16">
    <location>
        <begin position="9"/>
        <end position="130"/>
    </location>
</feature>
<reference evidence="18" key="2">
    <citation type="submission" date="2013-07" db="EMBL/GenBank/DDBJ databases">
        <authorList>
            <consortium name="The Broad Institute Genome Sequencing Platform"/>
            <person name="Cuomo C."/>
            <person name="Litvintseva A."/>
            <person name="Chen Y."/>
            <person name="Heitman J."/>
            <person name="Sun S."/>
            <person name="Springer D."/>
            <person name="Dromer F."/>
            <person name="Young S.K."/>
            <person name="Zeng Q."/>
            <person name="Gargeya S."/>
            <person name="Fitzgerald M."/>
            <person name="Abouelleil A."/>
            <person name="Alvarado L."/>
            <person name="Berlin A.M."/>
            <person name="Chapman S.B."/>
            <person name="Dewar J."/>
            <person name="Goldberg J."/>
            <person name="Griggs A."/>
            <person name="Gujja S."/>
            <person name="Hansen M."/>
            <person name="Howarth C."/>
            <person name="Imamovic A."/>
            <person name="Larimer J."/>
            <person name="McCowan C."/>
            <person name="Murphy C."/>
            <person name="Pearson M."/>
            <person name="Priest M."/>
            <person name="Roberts A."/>
            <person name="Saif S."/>
            <person name="Shea T."/>
            <person name="Sykes S."/>
            <person name="Wortman J."/>
            <person name="Nusbaum C."/>
            <person name="Birren B."/>
        </authorList>
    </citation>
    <scope>NUCLEOTIDE SEQUENCE</scope>
    <source>
        <strain evidence="18">CBS 10737</strain>
    </source>
</reference>
<dbReference type="STRING" id="1296096.A0A1B9HSC2"/>
<dbReference type="CDD" id="cd02982">
    <property type="entry name" value="PDI_b'_family"/>
    <property type="match status" value="1"/>
</dbReference>
<evidence type="ECO:0000256" key="11">
    <source>
        <dbReference type="ARBA" id="ARBA00023284"/>
    </source>
</evidence>
<feature type="domain" description="Thioredoxin" evidence="16">
    <location>
        <begin position="357"/>
        <end position="473"/>
    </location>
</feature>
<feature type="region of interest" description="Disordered" evidence="15">
    <location>
        <begin position="468"/>
        <end position="503"/>
    </location>
</feature>
<comment type="subcellular location">
    <subcellularLocation>
        <location evidence="3">Endoplasmic reticulum lumen</location>
    </subcellularLocation>
</comment>
<dbReference type="RefSeq" id="XP_019007394.1">
    <property type="nucleotide sequence ID" value="XM_019159530.1"/>
</dbReference>
<dbReference type="GO" id="GO:0006457">
    <property type="term" value="P:protein folding"/>
    <property type="evidence" value="ECO:0007669"/>
    <property type="project" value="TreeGrafter"/>
</dbReference>
<reference evidence="18" key="4">
    <citation type="submission" date="2024-02" db="EMBL/GenBank/DDBJ databases">
        <title>Comparative genomics of Cryptococcus and Kwoniella reveals pathogenesis evolution and contrasting modes of karyotype evolution via chromosome fusion or intercentromeric recombination.</title>
        <authorList>
            <person name="Coelho M.A."/>
            <person name="David-Palma M."/>
            <person name="Shea T."/>
            <person name="Bowers K."/>
            <person name="McGinley-Smith S."/>
            <person name="Mohammad A.W."/>
            <person name="Gnirke A."/>
            <person name="Yurkov A.M."/>
            <person name="Nowrousian M."/>
            <person name="Sun S."/>
            <person name="Cuomo C.A."/>
            <person name="Heitman J."/>
        </authorList>
    </citation>
    <scope>NUCLEOTIDE SEQUENCE</scope>
    <source>
        <strain evidence="18">CBS 10737</strain>
    </source>
</reference>
<evidence type="ECO:0000256" key="6">
    <source>
        <dbReference type="ARBA" id="ARBA00022729"/>
    </source>
</evidence>
<dbReference type="FunFam" id="3.40.30.10:FF:000275">
    <property type="entry name" value="Protein disulfide-isomerase, putative"/>
    <property type="match status" value="1"/>
</dbReference>
<dbReference type="PANTHER" id="PTHR18929">
    <property type="entry name" value="PROTEIN DISULFIDE ISOMERASE"/>
    <property type="match status" value="1"/>
</dbReference>
<evidence type="ECO:0000256" key="15">
    <source>
        <dbReference type="SAM" id="MobiDB-lite"/>
    </source>
</evidence>
<dbReference type="Gene3D" id="3.40.30.10">
    <property type="entry name" value="Glutaredoxin"/>
    <property type="match status" value="4"/>
</dbReference>
<evidence type="ECO:0000256" key="2">
    <source>
        <dbReference type="ARBA" id="ARBA00002692"/>
    </source>
</evidence>
<proteinExistence type="inferred from homology"/>
<comment type="catalytic activity">
    <reaction evidence="1 14">
        <text>Catalyzes the rearrangement of -S-S- bonds in proteins.</text>
        <dbReference type="EC" id="5.3.4.1"/>
    </reaction>
</comment>
<dbReference type="FunFam" id="3.40.30.10:FF:000139">
    <property type="entry name" value="Protein disulfide-isomerase"/>
    <property type="match status" value="1"/>
</dbReference>
<keyword evidence="7" id="KW-0677">Repeat</keyword>
<feature type="disulfide bond" description="Redox-active" evidence="12">
    <location>
        <begin position="53"/>
        <end position="56"/>
    </location>
</feature>
<reference evidence="17" key="3">
    <citation type="submission" date="2016-07" db="EMBL/GenBank/DDBJ databases">
        <title>Evolution of pathogenesis and genome organization in the Tremellales.</title>
        <authorList>
            <person name="Cuomo C."/>
            <person name="Litvintseva A."/>
            <person name="Heitman J."/>
            <person name="Chen Y."/>
            <person name="Sun S."/>
            <person name="Springer D."/>
            <person name="Dromer F."/>
            <person name="Young S."/>
            <person name="Zeng Q."/>
            <person name="Chapman S."/>
            <person name="Gujja S."/>
            <person name="Saif S."/>
            <person name="Birren B."/>
        </authorList>
    </citation>
    <scope>NUCLEOTIDE SEQUENCE</scope>
    <source>
        <strain evidence="17">CBS 10737</strain>
    </source>
</reference>
<dbReference type="EC" id="5.3.4.1" evidence="5 14"/>
<accession>A0A1B9HSC2</accession>
<evidence type="ECO:0000256" key="13">
    <source>
        <dbReference type="RuleBase" id="RU004208"/>
    </source>
</evidence>
<gene>
    <name evidence="17" type="ORF">I206_07845</name>
    <name evidence="18" type="ORF">I206_100030</name>
</gene>
<dbReference type="FunFam" id="3.40.30.10:FF:000017">
    <property type="entry name" value="Protein disulfide-isomerase A4"/>
    <property type="match status" value="1"/>
</dbReference>
<protein>
    <recommendedName>
        <fullName evidence="5 14">Protein disulfide-isomerase</fullName>
        <ecNumber evidence="5 14">5.3.4.1</ecNumber>
    </recommendedName>
</protein>
<dbReference type="InterPro" id="IPR036249">
    <property type="entry name" value="Thioredoxin-like_sf"/>
</dbReference>
<evidence type="ECO:0000256" key="14">
    <source>
        <dbReference type="RuleBase" id="RU361130"/>
    </source>
</evidence>
<dbReference type="SUPFAM" id="SSF52833">
    <property type="entry name" value="Thioredoxin-like"/>
    <property type="match status" value="4"/>
</dbReference>
<dbReference type="OrthoDB" id="427280at2759"/>
<keyword evidence="10 14" id="KW-0413">Isomerase</keyword>
<feature type="signal peptide" evidence="14">
    <location>
        <begin position="1"/>
        <end position="23"/>
    </location>
</feature>
<evidence type="ECO:0000256" key="1">
    <source>
        <dbReference type="ARBA" id="ARBA00001182"/>
    </source>
</evidence>
<dbReference type="NCBIfam" id="TIGR01130">
    <property type="entry name" value="ER_PDI_fam"/>
    <property type="match status" value="1"/>
</dbReference>
<keyword evidence="19" id="KW-1185">Reference proteome</keyword>
<dbReference type="PROSITE" id="PS00194">
    <property type="entry name" value="THIOREDOXIN_1"/>
    <property type="match status" value="2"/>
</dbReference>
<evidence type="ECO:0000256" key="3">
    <source>
        <dbReference type="ARBA" id="ARBA00004319"/>
    </source>
</evidence>
<sequence>MKISSKITLALAALLPALTNVVASDVLDLAQDTFKGEVFDQDLALVEFFAPWCGHCKNLAPHYEEAATELVKKGIKLAKVDCTEHADLCQEYGVSGYPTLKVFRNGTPTDYTGPRKADGIISYMVKQSLPAVSDVTSDSHAEFIKSDKVVLVAYGDASHPIPSAYSQYANTARDSFLFGQFTDSSLPSIPESPSLPAIVLYKSFDEGYSIFPAGEIVNLESSSLAEFVKTNSVPLLDEISPENFGSYAEQGLPIAYIFADPSESDARDKLIEEIKPIAKEHKGKINFVYIDAIKFIDHGKSLNLPGDKWPAFVIQDLAAQTKYPLSPSEKVNAKSIKSFLDKFVTGEIQPSIKSAPIPLNQDQPVYKLVADDWENLFGDLQKDVFAEFFAPWCGHCQRLAPIWDTLAEKYASNSNVVIAQMDATENDIPPAAPFKVQGFPTLKFKPAGSNDFIDYNGDRSLDSLVEFVEQNRKSSGGEGGATTGGDDDEEIFDDEDAPEHDEL</sequence>
<evidence type="ECO:0000256" key="8">
    <source>
        <dbReference type="ARBA" id="ARBA00022824"/>
    </source>
</evidence>
<evidence type="ECO:0000256" key="5">
    <source>
        <dbReference type="ARBA" id="ARBA00012723"/>
    </source>
</evidence>
<feature type="chain" id="PRO_5008448401" description="Protein disulfide-isomerase" evidence="14">
    <location>
        <begin position="24"/>
        <end position="503"/>
    </location>
</feature>
<dbReference type="Proteomes" id="UP000094020">
    <property type="component" value="Chromosome 1"/>
</dbReference>